<reference evidence="1 2" key="1">
    <citation type="submission" date="2016-10" db="EMBL/GenBank/DDBJ databases">
        <authorList>
            <person name="de Groot N.N."/>
        </authorList>
    </citation>
    <scope>NUCLEOTIDE SEQUENCE [LARGE SCALE GENOMIC DNA]</scope>
    <source>
        <strain evidence="1 2">DSM 11363</strain>
    </source>
</reference>
<proteinExistence type="predicted"/>
<dbReference type="AlphaFoldDB" id="A0A1I0F8K2"/>
<sequence length="50" mass="5666">MHRPFTLSILVFAPRRLRALLGGDREPMIQAIPERVEWGLKLVQAAGLLK</sequence>
<dbReference type="Proteomes" id="UP000182332">
    <property type="component" value="Unassembled WGS sequence"/>
</dbReference>
<gene>
    <name evidence="1" type="ORF">SAMN05216197_11622</name>
</gene>
<accession>A0A1I0F8K2</accession>
<organism evidence="1 2">
    <name type="scientific">Pseudomonas graminis</name>
    <dbReference type="NCBI Taxonomy" id="158627"/>
    <lineage>
        <taxon>Bacteria</taxon>
        <taxon>Pseudomonadati</taxon>
        <taxon>Pseudomonadota</taxon>
        <taxon>Gammaproteobacteria</taxon>
        <taxon>Pseudomonadales</taxon>
        <taxon>Pseudomonadaceae</taxon>
        <taxon>Pseudomonas</taxon>
    </lineage>
</organism>
<dbReference type="EMBL" id="FOHW01000016">
    <property type="protein sequence ID" value="SET54224.1"/>
    <property type="molecule type" value="Genomic_DNA"/>
</dbReference>
<name>A0A1I0F8K2_9PSED</name>
<protein>
    <submittedName>
        <fullName evidence="1">Uncharacterized protein</fullName>
    </submittedName>
</protein>
<evidence type="ECO:0000313" key="1">
    <source>
        <dbReference type="EMBL" id="SET54224.1"/>
    </source>
</evidence>
<evidence type="ECO:0000313" key="2">
    <source>
        <dbReference type="Proteomes" id="UP000182332"/>
    </source>
</evidence>